<comment type="function">
    <text evidence="12">Cell wall formation. Adds enolpyruvyl to UDP-N-acetylglucosamine.</text>
</comment>
<dbReference type="GO" id="GO:0071555">
    <property type="term" value="P:cell wall organization"/>
    <property type="evidence" value="ECO:0007669"/>
    <property type="project" value="UniProtKB-KW"/>
</dbReference>
<dbReference type="InterPro" id="IPR005750">
    <property type="entry name" value="UDP_GlcNAc_COvinyl_MurA"/>
</dbReference>
<dbReference type="PANTHER" id="PTHR43783">
    <property type="entry name" value="UDP-N-ACETYLGLUCOSAMINE 1-CARBOXYVINYLTRANSFERASE"/>
    <property type="match status" value="1"/>
</dbReference>
<evidence type="ECO:0000259" key="13">
    <source>
        <dbReference type="Pfam" id="PF00275"/>
    </source>
</evidence>
<dbReference type="HAMAP" id="MF_00111">
    <property type="entry name" value="MurA"/>
    <property type="match status" value="1"/>
</dbReference>
<keyword evidence="3 12" id="KW-0963">Cytoplasm</keyword>
<dbReference type="Pfam" id="PF00275">
    <property type="entry name" value="EPSP_synthase"/>
    <property type="match status" value="1"/>
</dbReference>
<dbReference type="EMBL" id="JACHFW010000005">
    <property type="protein sequence ID" value="MBB5264446.1"/>
    <property type="molecule type" value="Genomic_DNA"/>
</dbReference>
<keyword evidence="4 12" id="KW-0132">Cell division</keyword>
<reference evidence="14 15" key="1">
    <citation type="submission" date="2020-08" db="EMBL/GenBank/DDBJ databases">
        <title>Genomic Encyclopedia of Type Strains, Phase IV (KMG-IV): sequencing the most valuable type-strain genomes for metagenomic binning, comparative biology and taxonomic classification.</title>
        <authorList>
            <person name="Goeker M."/>
        </authorList>
    </citation>
    <scope>NUCLEOTIDE SEQUENCE [LARGE SCALE GENOMIC DNA]</scope>
    <source>
        <strain evidence="14 15">DSM 106146</strain>
    </source>
</reference>
<dbReference type="InterPro" id="IPR013792">
    <property type="entry name" value="RNA3'P_cycl/enolpyr_Trfase_a/b"/>
</dbReference>
<comment type="caution">
    <text evidence="12">Lacks conserved residue(s) required for the propagation of feature annotation.</text>
</comment>
<dbReference type="CDD" id="cd01555">
    <property type="entry name" value="UdpNAET"/>
    <property type="match status" value="1"/>
</dbReference>
<evidence type="ECO:0000256" key="9">
    <source>
        <dbReference type="ARBA" id="ARBA00023316"/>
    </source>
</evidence>
<gene>
    <name evidence="12" type="primary">murA</name>
    <name evidence="14" type="ORF">HNP82_001573</name>
</gene>
<keyword evidence="9 12" id="KW-0961">Cell wall biogenesis/degradation</keyword>
<keyword evidence="6 12" id="KW-0133">Cell shape</keyword>
<proteinExistence type="inferred from homology"/>
<evidence type="ECO:0000256" key="6">
    <source>
        <dbReference type="ARBA" id="ARBA00022960"/>
    </source>
</evidence>
<dbReference type="GO" id="GO:0008360">
    <property type="term" value="P:regulation of cell shape"/>
    <property type="evidence" value="ECO:0007669"/>
    <property type="project" value="UniProtKB-KW"/>
</dbReference>
<organism evidence="14 15">
    <name type="scientific">Catenibacillus scindens</name>
    <dbReference type="NCBI Taxonomy" id="673271"/>
    <lineage>
        <taxon>Bacteria</taxon>
        <taxon>Bacillati</taxon>
        <taxon>Bacillota</taxon>
        <taxon>Clostridia</taxon>
        <taxon>Lachnospirales</taxon>
        <taxon>Lachnospiraceae</taxon>
        <taxon>Catenibacillus</taxon>
    </lineage>
</organism>
<dbReference type="InterPro" id="IPR001986">
    <property type="entry name" value="Enolpyruvate_Tfrase_dom"/>
</dbReference>
<keyword evidence="5 12" id="KW-0808">Transferase</keyword>
<dbReference type="NCBIfam" id="TIGR01072">
    <property type="entry name" value="murA"/>
    <property type="match status" value="1"/>
</dbReference>
<dbReference type="EC" id="2.5.1.7" evidence="12"/>
<dbReference type="UniPathway" id="UPA00219"/>
<dbReference type="InterPro" id="IPR050068">
    <property type="entry name" value="MurA_subfamily"/>
</dbReference>
<comment type="similarity">
    <text evidence="10 12">Belongs to the EPSP synthase family. MurA subfamily.</text>
</comment>
<comment type="catalytic activity">
    <reaction evidence="11 12">
        <text>phosphoenolpyruvate + UDP-N-acetyl-alpha-D-glucosamine = UDP-N-acetyl-3-O-(1-carboxyvinyl)-alpha-D-glucosamine + phosphate</text>
        <dbReference type="Rhea" id="RHEA:18681"/>
        <dbReference type="ChEBI" id="CHEBI:43474"/>
        <dbReference type="ChEBI" id="CHEBI:57705"/>
        <dbReference type="ChEBI" id="CHEBI:58702"/>
        <dbReference type="ChEBI" id="CHEBI:68483"/>
        <dbReference type="EC" id="2.5.1.7"/>
    </reaction>
</comment>
<feature type="binding site" evidence="12">
    <location>
        <position position="305"/>
    </location>
    <ligand>
        <name>UDP-N-acetyl-alpha-D-glucosamine</name>
        <dbReference type="ChEBI" id="CHEBI:57705"/>
    </ligand>
</feature>
<dbReference type="SUPFAM" id="SSF55205">
    <property type="entry name" value="EPT/RTPC-like"/>
    <property type="match status" value="1"/>
</dbReference>
<dbReference type="Gene3D" id="3.65.10.10">
    <property type="entry name" value="Enolpyruvate transferase domain"/>
    <property type="match status" value="2"/>
</dbReference>
<dbReference type="PANTHER" id="PTHR43783:SF1">
    <property type="entry name" value="UDP-N-ACETYLGLUCOSAMINE 1-CARBOXYVINYLTRANSFERASE"/>
    <property type="match status" value="1"/>
</dbReference>
<dbReference type="InterPro" id="IPR036968">
    <property type="entry name" value="Enolpyruvate_Tfrase_sf"/>
</dbReference>
<dbReference type="GO" id="GO:0051301">
    <property type="term" value="P:cell division"/>
    <property type="evidence" value="ECO:0007669"/>
    <property type="project" value="UniProtKB-KW"/>
</dbReference>
<protein>
    <recommendedName>
        <fullName evidence="12">UDP-N-acetylglucosamine 1-carboxyvinyltransferase</fullName>
        <ecNumber evidence="12">2.5.1.7</ecNumber>
    </recommendedName>
    <alternativeName>
        <fullName evidence="12">Enoylpyruvate transferase</fullName>
    </alternativeName>
    <alternativeName>
        <fullName evidence="12">UDP-N-acetylglucosamine enolpyruvyl transferase</fullName>
        <shortName evidence="12">EPT</shortName>
    </alternativeName>
</protein>
<dbReference type="Proteomes" id="UP000543642">
    <property type="component" value="Unassembled WGS sequence"/>
</dbReference>
<evidence type="ECO:0000256" key="11">
    <source>
        <dbReference type="ARBA" id="ARBA00047527"/>
    </source>
</evidence>
<evidence type="ECO:0000256" key="12">
    <source>
        <dbReference type="HAMAP-Rule" id="MF_00111"/>
    </source>
</evidence>
<feature type="binding site" evidence="12">
    <location>
        <position position="92"/>
    </location>
    <ligand>
        <name>UDP-N-acetyl-alpha-D-glucosamine</name>
        <dbReference type="ChEBI" id="CHEBI:57705"/>
    </ligand>
</feature>
<dbReference type="RefSeq" id="WP_183773038.1">
    <property type="nucleotide sequence ID" value="NZ_JACHFW010000005.1"/>
</dbReference>
<evidence type="ECO:0000256" key="10">
    <source>
        <dbReference type="ARBA" id="ARBA00038367"/>
    </source>
</evidence>
<evidence type="ECO:0000313" key="14">
    <source>
        <dbReference type="EMBL" id="MBB5264446.1"/>
    </source>
</evidence>
<keyword evidence="15" id="KW-1185">Reference proteome</keyword>
<sequence>MASFQICGGCCLDGEVSIQGSKNAALPILSACLLAPGVTKLYNCPRIADVYNMLKILENMGCRTSLGRECAVIDTSSAITGKISQEDSRAMRSSLTLLGALLGRLGRVSLPWPGGCSIGKRPVDLHLDALARMNISVKTTEAGLECQSAQIRGTHIKFPYPSVGATENVILASVLAQGTTVIENAAKEPEVVDLCHFLNEMGASIHGMGTGCITVYPVKRLKNVSYRIMSDRIVAGTYLTAAAATGGNVTVAGVRERDICSVLDVLADMGCGIIVRPSRVQVIAPQAMLAPDTIHTRPFPGFPTDMQSQMMVCLTAAMGDSEIREDIFEDRFKIVPQLKKMGAKIQIHKNKAFIQGRQTLCGADVEAQDLRGGAALVIAGLMAQGETQVAGTSFIERGYEDICKDLGQLGARISRI</sequence>
<evidence type="ECO:0000256" key="5">
    <source>
        <dbReference type="ARBA" id="ARBA00022679"/>
    </source>
</evidence>
<feature type="active site" description="Proton donor" evidence="12">
    <location>
        <position position="116"/>
    </location>
</feature>
<evidence type="ECO:0000256" key="8">
    <source>
        <dbReference type="ARBA" id="ARBA00023306"/>
    </source>
</evidence>
<comment type="subcellular location">
    <subcellularLocation>
        <location evidence="1 12">Cytoplasm</location>
    </subcellularLocation>
</comment>
<feature type="domain" description="Enolpyruvate transferase" evidence="13">
    <location>
        <begin position="12"/>
        <end position="405"/>
    </location>
</feature>
<evidence type="ECO:0000256" key="2">
    <source>
        <dbReference type="ARBA" id="ARBA00004752"/>
    </source>
</evidence>
<feature type="binding site" evidence="12">
    <location>
        <begin position="121"/>
        <end position="125"/>
    </location>
    <ligand>
        <name>UDP-N-acetyl-alpha-D-glucosamine</name>
        <dbReference type="ChEBI" id="CHEBI:57705"/>
    </ligand>
</feature>
<dbReference type="GO" id="GO:0009252">
    <property type="term" value="P:peptidoglycan biosynthetic process"/>
    <property type="evidence" value="ECO:0007669"/>
    <property type="project" value="UniProtKB-UniRule"/>
</dbReference>
<comment type="caution">
    <text evidence="14">The sequence shown here is derived from an EMBL/GenBank/DDBJ whole genome shotgun (WGS) entry which is preliminary data.</text>
</comment>
<accession>A0A7W8M5K2</accession>
<dbReference type="GO" id="GO:0019277">
    <property type="term" value="P:UDP-N-acetylgalactosamine biosynthetic process"/>
    <property type="evidence" value="ECO:0007669"/>
    <property type="project" value="InterPro"/>
</dbReference>
<keyword evidence="7 12" id="KW-0573">Peptidoglycan synthesis</keyword>
<comment type="pathway">
    <text evidence="2 12">Cell wall biogenesis; peptidoglycan biosynthesis.</text>
</comment>
<dbReference type="AlphaFoldDB" id="A0A7W8M5K2"/>
<feature type="binding site" evidence="12">
    <location>
        <begin position="22"/>
        <end position="23"/>
    </location>
    <ligand>
        <name>phosphoenolpyruvate</name>
        <dbReference type="ChEBI" id="CHEBI:58702"/>
    </ligand>
</feature>
<dbReference type="NCBIfam" id="NF006873">
    <property type="entry name" value="PRK09369.1"/>
    <property type="match status" value="1"/>
</dbReference>
<feature type="binding site" evidence="12">
    <location>
        <position position="327"/>
    </location>
    <ligand>
        <name>UDP-N-acetyl-alpha-D-glucosamine</name>
        <dbReference type="ChEBI" id="CHEBI:57705"/>
    </ligand>
</feature>
<evidence type="ECO:0000256" key="3">
    <source>
        <dbReference type="ARBA" id="ARBA00022490"/>
    </source>
</evidence>
<evidence type="ECO:0000256" key="1">
    <source>
        <dbReference type="ARBA" id="ARBA00004496"/>
    </source>
</evidence>
<keyword evidence="12" id="KW-0670">Pyruvate</keyword>
<name>A0A7W8M5K2_9FIRM</name>
<feature type="modified residue" description="2-(S-cysteinyl)pyruvic acid O-phosphothioketal" evidence="12">
    <location>
        <position position="116"/>
    </location>
</feature>
<evidence type="ECO:0000256" key="4">
    <source>
        <dbReference type="ARBA" id="ARBA00022618"/>
    </source>
</evidence>
<dbReference type="GO" id="GO:0008760">
    <property type="term" value="F:UDP-N-acetylglucosamine 1-carboxyvinyltransferase activity"/>
    <property type="evidence" value="ECO:0007669"/>
    <property type="project" value="UniProtKB-UniRule"/>
</dbReference>
<keyword evidence="8 12" id="KW-0131">Cell cycle</keyword>
<dbReference type="GO" id="GO:0005737">
    <property type="term" value="C:cytoplasm"/>
    <property type="evidence" value="ECO:0007669"/>
    <property type="project" value="UniProtKB-SubCell"/>
</dbReference>
<evidence type="ECO:0000256" key="7">
    <source>
        <dbReference type="ARBA" id="ARBA00022984"/>
    </source>
</evidence>
<evidence type="ECO:0000313" key="15">
    <source>
        <dbReference type="Proteomes" id="UP000543642"/>
    </source>
</evidence>